<dbReference type="RefSeq" id="WP_109515864.1">
    <property type="nucleotide sequence ID" value="NZ_PDOA01000002.1"/>
</dbReference>
<dbReference type="PRINTS" id="PR00313">
    <property type="entry name" value="CABNDNGRPT"/>
</dbReference>
<evidence type="ECO:0000313" key="1">
    <source>
        <dbReference type="EMBL" id="PWC30229.1"/>
    </source>
</evidence>
<proteinExistence type="predicted"/>
<reference evidence="2" key="1">
    <citation type="submission" date="2017-10" db="EMBL/GenBank/DDBJ databases">
        <authorList>
            <person name="Toshchakov S.V."/>
            <person name="Goeva M.A."/>
        </authorList>
    </citation>
    <scope>NUCLEOTIDE SEQUENCE [LARGE SCALE GENOMIC DNA]</scope>
    <source>
        <strain evidence="2">JR1/69-1-13</strain>
    </source>
</reference>
<dbReference type="OrthoDB" id="9783791at2"/>
<dbReference type="Proteomes" id="UP000245048">
    <property type="component" value="Unassembled WGS sequence"/>
</dbReference>
<dbReference type="Gene3D" id="2.160.20.160">
    <property type="match status" value="1"/>
</dbReference>
<keyword evidence="2" id="KW-1185">Reference proteome</keyword>
<sequence>MSEAFAADYFDEQYYLSTNPDVLLAITSGHFNSAYEHFQQFGQFEMRAPNVMFDAASYLLNNPDVLAAVSQGLIPSAWHHFVNFGVKEGRSGGSFEGQFSEEAYLAANPDVAAAVENGDFVSGYAHYLLFGANEGRPAFNTDGSTVTPGETFYLTAGKDTFTGTSGEDTFVAEGYSPTDSSQQTQINALDSIDGGAGTDTLNIAVAGTANSRLAGTVSNVEIINIDNTEAAAAAAHSGGSVDASKFRGATQIWQIGDAATVINLAETTTAGFRDQDDDVTVIAADDATSVMLAVDNVDAGSFDFDEVSGESLASVTLRGTVSEDSSDTPSLDIIAGTDVEAVTIDTEIDVSLDVNEAGASTRSVNTVDASASTGAIEFSADSATTSVLTGSGDDELSLNTATARGGAAASLNSGAGDDTIRVSTTGTGTTTVNAGEGSDSVSISGRGTGVLTVNLGAGDDSFESSVAINGSDVIDAGAGTDTLLLSLVGSANIGAFRGFDVFDVKDLGKTLDVGILAQNNSVTDFVGSGSSNAGVLQNIGSGIGFRATGDMGTGDTLSLTQATAGSLTVTLDADETGTADTTIDTAGMAINATNARTLSAVFDADYLAGIDGETTSGDNVSTIALTSAATSLSIMSGGDNASNVVTYTDSATTDVLASVSVTGDRALDLSGVTSTALASVDASGLSGALTFSLAQLKDGGSLALGGGNDLITVTNASTTGAFESISGLGANDQLVLAAASVAADVDSTGTYALAGGVLAFEGTGPSTFDEALGIVDGALALNAAAVFEYLSDSYLFVQGTTDTLVKLTGLTSVDSLTESATSADHFMIA</sequence>
<organism evidence="1 2">
    <name type="scientific">Teichococcus aestuarii</name>
    <dbReference type="NCBI Taxonomy" id="568898"/>
    <lineage>
        <taxon>Bacteria</taxon>
        <taxon>Pseudomonadati</taxon>
        <taxon>Pseudomonadota</taxon>
        <taxon>Alphaproteobacteria</taxon>
        <taxon>Acetobacterales</taxon>
        <taxon>Roseomonadaceae</taxon>
        <taxon>Roseomonas</taxon>
    </lineage>
</organism>
<gene>
    <name evidence="1" type="ORF">CR165_05135</name>
</gene>
<dbReference type="AlphaFoldDB" id="A0A2U1V8I0"/>
<name>A0A2U1V8I0_9PROT</name>
<accession>A0A2U1V8I0</accession>
<comment type="caution">
    <text evidence="1">The sequence shown here is derived from an EMBL/GenBank/DDBJ whole genome shotgun (WGS) entry which is preliminary data.</text>
</comment>
<protein>
    <recommendedName>
        <fullName evidence="3">Calcium-binding protein</fullName>
    </recommendedName>
</protein>
<evidence type="ECO:0008006" key="3">
    <source>
        <dbReference type="Google" id="ProtNLM"/>
    </source>
</evidence>
<dbReference type="EMBL" id="PDOA01000002">
    <property type="protein sequence ID" value="PWC30229.1"/>
    <property type="molecule type" value="Genomic_DNA"/>
</dbReference>
<evidence type="ECO:0000313" key="2">
    <source>
        <dbReference type="Proteomes" id="UP000245048"/>
    </source>
</evidence>